<evidence type="ECO:0000313" key="2">
    <source>
        <dbReference type="Proteomes" id="UP001271792"/>
    </source>
</evidence>
<accession>A0ABU4TU31</accession>
<proteinExistence type="predicted"/>
<gene>
    <name evidence="1" type="ORF">SK571_19445</name>
</gene>
<organism evidence="1 2">
    <name type="scientific">Lentzea kristufekii</name>
    <dbReference type="NCBI Taxonomy" id="3095430"/>
    <lineage>
        <taxon>Bacteria</taxon>
        <taxon>Bacillati</taxon>
        <taxon>Actinomycetota</taxon>
        <taxon>Actinomycetes</taxon>
        <taxon>Pseudonocardiales</taxon>
        <taxon>Pseudonocardiaceae</taxon>
        <taxon>Lentzea</taxon>
    </lineage>
</organism>
<reference evidence="1 2" key="2">
    <citation type="submission" date="2023-11" db="EMBL/GenBank/DDBJ databases">
        <authorList>
            <person name="Lara A.C."/>
            <person name="Chronakova A."/>
        </authorList>
    </citation>
    <scope>NUCLEOTIDE SEQUENCE [LARGE SCALE GENOMIC DNA]</scope>
    <source>
        <strain evidence="1 2">BCCO 10_0798</strain>
    </source>
</reference>
<comment type="caution">
    <text evidence="1">The sequence shown here is derived from an EMBL/GenBank/DDBJ whole genome shotgun (WGS) entry which is preliminary data.</text>
</comment>
<reference evidence="1 2" key="1">
    <citation type="submission" date="2023-11" db="EMBL/GenBank/DDBJ databases">
        <title>Lentzea sokolovensis, sp. nov., Lentzea kristufkii, sp. nov., and Lentzea miocenensis, sp. nov., rare actinobacteria from Sokolov Coal Basin, Miocene lacustrine sediment, Czech Republic.</title>
        <authorList>
            <person name="Lara A."/>
            <person name="Kotroba L."/>
            <person name="Nouioui I."/>
            <person name="Neumann-Schaal M."/>
            <person name="Mast Y."/>
            <person name="Chronakova A."/>
        </authorList>
    </citation>
    <scope>NUCLEOTIDE SEQUENCE [LARGE SCALE GENOMIC DNA]</scope>
    <source>
        <strain evidence="1 2">BCCO 10_0798</strain>
    </source>
</reference>
<sequence>MDVAGHAEVRAGCDAWPAAIASIAAAAGIHCHGGNLHLPVGLGPGIELDPAAVTALTRR</sequence>
<name>A0ABU4TU31_9PSEU</name>
<dbReference type="Proteomes" id="UP001271792">
    <property type="component" value="Unassembled WGS sequence"/>
</dbReference>
<keyword evidence="2" id="KW-1185">Reference proteome</keyword>
<evidence type="ECO:0000313" key="1">
    <source>
        <dbReference type="EMBL" id="MDX8051568.1"/>
    </source>
</evidence>
<dbReference type="EMBL" id="JAXAVV010000009">
    <property type="protein sequence ID" value="MDX8051568.1"/>
    <property type="molecule type" value="Genomic_DNA"/>
</dbReference>
<protein>
    <submittedName>
        <fullName evidence="1">Uncharacterized protein</fullName>
    </submittedName>
</protein>
<dbReference type="RefSeq" id="WP_319985492.1">
    <property type="nucleotide sequence ID" value="NZ_JAXAVV010000009.1"/>
</dbReference>